<evidence type="ECO:0000313" key="1">
    <source>
        <dbReference type="EMBL" id="KAF9464227.1"/>
    </source>
</evidence>
<dbReference type="Proteomes" id="UP000807353">
    <property type="component" value="Unassembled WGS sequence"/>
</dbReference>
<sequence length="133" mass="14409">LLQTSLVGRQVQLLVSNMVLGNKLDTIIAATPVFVVCDALMDNINSYVIAVLLSAKLSAYKGDVPRDLVIAIITQNRLHIPNNIDADCYAMNKVKLAVQGLLTQARSWIKKCIKASKAGGESQNIFDLATKVV</sequence>
<name>A0A9P6CFQ1_9AGAR</name>
<organism evidence="1 2">
    <name type="scientific">Collybia nuda</name>
    <dbReference type="NCBI Taxonomy" id="64659"/>
    <lineage>
        <taxon>Eukaryota</taxon>
        <taxon>Fungi</taxon>
        <taxon>Dikarya</taxon>
        <taxon>Basidiomycota</taxon>
        <taxon>Agaricomycotina</taxon>
        <taxon>Agaricomycetes</taxon>
        <taxon>Agaricomycetidae</taxon>
        <taxon>Agaricales</taxon>
        <taxon>Tricholomatineae</taxon>
        <taxon>Clitocybaceae</taxon>
        <taxon>Collybia</taxon>
    </lineage>
</organism>
<accession>A0A9P6CFQ1</accession>
<dbReference type="AlphaFoldDB" id="A0A9P6CFQ1"/>
<reference evidence="1" key="1">
    <citation type="submission" date="2020-11" db="EMBL/GenBank/DDBJ databases">
        <authorList>
            <consortium name="DOE Joint Genome Institute"/>
            <person name="Ahrendt S."/>
            <person name="Riley R."/>
            <person name="Andreopoulos W."/>
            <person name="Labutti K."/>
            <person name="Pangilinan J."/>
            <person name="Ruiz-Duenas F.J."/>
            <person name="Barrasa J.M."/>
            <person name="Sanchez-Garcia M."/>
            <person name="Camarero S."/>
            <person name="Miyauchi S."/>
            <person name="Serrano A."/>
            <person name="Linde D."/>
            <person name="Babiker R."/>
            <person name="Drula E."/>
            <person name="Ayuso-Fernandez I."/>
            <person name="Pacheco R."/>
            <person name="Padilla G."/>
            <person name="Ferreira P."/>
            <person name="Barriuso J."/>
            <person name="Kellner H."/>
            <person name="Castanera R."/>
            <person name="Alfaro M."/>
            <person name="Ramirez L."/>
            <person name="Pisabarro A.G."/>
            <person name="Kuo A."/>
            <person name="Tritt A."/>
            <person name="Lipzen A."/>
            <person name="He G."/>
            <person name="Yan M."/>
            <person name="Ng V."/>
            <person name="Cullen D."/>
            <person name="Martin F."/>
            <person name="Rosso M.-N."/>
            <person name="Henrissat B."/>
            <person name="Hibbett D."/>
            <person name="Martinez A.T."/>
            <person name="Grigoriev I.V."/>
        </authorList>
    </citation>
    <scope>NUCLEOTIDE SEQUENCE</scope>
    <source>
        <strain evidence="1">CBS 247.69</strain>
    </source>
</reference>
<feature type="non-terminal residue" evidence="1">
    <location>
        <position position="1"/>
    </location>
</feature>
<proteinExistence type="predicted"/>
<keyword evidence="2" id="KW-1185">Reference proteome</keyword>
<protein>
    <submittedName>
        <fullName evidence="1">Uncharacterized protein</fullName>
    </submittedName>
</protein>
<dbReference type="OrthoDB" id="3236341at2759"/>
<evidence type="ECO:0000313" key="2">
    <source>
        <dbReference type="Proteomes" id="UP000807353"/>
    </source>
</evidence>
<feature type="non-terminal residue" evidence="1">
    <location>
        <position position="133"/>
    </location>
</feature>
<comment type="caution">
    <text evidence="1">The sequence shown here is derived from an EMBL/GenBank/DDBJ whole genome shotgun (WGS) entry which is preliminary data.</text>
</comment>
<gene>
    <name evidence="1" type="ORF">BDZ94DRAFT_1123640</name>
</gene>
<dbReference type="EMBL" id="MU150256">
    <property type="protein sequence ID" value="KAF9464227.1"/>
    <property type="molecule type" value="Genomic_DNA"/>
</dbReference>